<feature type="signal peptide" evidence="1">
    <location>
        <begin position="1"/>
        <end position="31"/>
    </location>
</feature>
<protein>
    <recommendedName>
        <fullName evidence="4">DUF4842 domain-containing protein</fullName>
    </recommendedName>
</protein>
<gene>
    <name evidence="2" type="ORF">BegalDRAFT_2335</name>
</gene>
<proteinExistence type="predicted"/>
<organism evidence="2 3">
    <name type="scientific">Beggiatoa alba B18LD</name>
    <dbReference type="NCBI Taxonomy" id="395493"/>
    <lineage>
        <taxon>Bacteria</taxon>
        <taxon>Pseudomonadati</taxon>
        <taxon>Pseudomonadota</taxon>
        <taxon>Gammaproteobacteria</taxon>
        <taxon>Thiotrichales</taxon>
        <taxon>Thiotrichaceae</taxon>
        <taxon>Beggiatoa</taxon>
    </lineage>
</organism>
<sequence length="518" mass="55332">MKSFSLRKKLLPSVMTAALVTGAAFSGSASAVHLAEDGIGQVLLGPIYLGLANSYTTHVAIVNTRDDVAVKAKVVLRSQYTSAEVLDFICYLTPSDVCRFDIINVNGQATFYSDDDSVRGNDPLTGSEGTSFASINPIQAQLFDQNLGAGDNNEIGHIEVIGAYAVNGVINTPSGNVTIAKGMSKFALAAVFDVARTDLDARNGAETVALTRDANGNLSPTPAGRIRSADPTWVQLTGQLTLRAPNGDRMGYRFPALAGEVEDNVPPAGEIVYASTLANVPFDGRVISNPLYDVQGGAGAAESAVGFNFGGAAYGVRTATYDNIMELEYAMSTTRIQGTYEDDGFTSPVAGVNRTQLVITFPTKYRHLRDVCGTGVTVSSSAPWYPPFEAAGPITYTLTQYDNQEHSVAISGSIFSGGSAPKSKQLPFEVNYFIPDWNATVRDANGNIRTGSYNYESGWFDMLISPRVGCPYPGAPILSFAHKYQINSTGIVNSWLVPNAHKPEWENSRFPAYGTANQ</sequence>
<evidence type="ECO:0000313" key="2">
    <source>
        <dbReference type="EMBL" id="EIJ43189.1"/>
    </source>
</evidence>
<name>I3CHU6_9GAMM</name>
<dbReference type="Proteomes" id="UP000005744">
    <property type="component" value="Unassembled WGS sequence"/>
</dbReference>
<dbReference type="STRING" id="395493.BegalDRAFT_2335"/>
<evidence type="ECO:0000313" key="3">
    <source>
        <dbReference type="Proteomes" id="UP000005744"/>
    </source>
</evidence>
<keyword evidence="3" id="KW-1185">Reference proteome</keyword>
<feature type="chain" id="PRO_5003669533" description="DUF4842 domain-containing protein" evidence="1">
    <location>
        <begin position="32"/>
        <end position="518"/>
    </location>
</feature>
<dbReference type="EMBL" id="JH600070">
    <property type="protein sequence ID" value="EIJ43189.1"/>
    <property type="molecule type" value="Genomic_DNA"/>
</dbReference>
<keyword evidence="1" id="KW-0732">Signal</keyword>
<dbReference type="AlphaFoldDB" id="I3CHU6"/>
<evidence type="ECO:0000256" key="1">
    <source>
        <dbReference type="SAM" id="SignalP"/>
    </source>
</evidence>
<reference evidence="2 3" key="1">
    <citation type="submission" date="2011-11" db="EMBL/GenBank/DDBJ databases">
        <title>Improved High-Quality Draft sequence of Beggiatoa alba B18lD.</title>
        <authorList>
            <consortium name="US DOE Joint Genome Institute"/>
            <person name="Lucas S."/>
            <person name="Han J."/>
            <person name="Lapidus A."/>
            <person name="Cheng J.-F."/>
            <person name="Goodwin L."/>
            <person name="Pitluck S."/>
            <person name="Peters L."/>
            <person name="Mikhailova N."/>
            <person name="Held B."/>
            <person name="Detter J.C."/>
            <person name="Han C."/>
            <person name="Tapia R."/>
            <person name="Land M."/>
            <person name="Hauser L."/>
            <person name="Kyrpides N."/>
            <person name="Ivanova N."/>
            <person name="Pagani I."/>
            <person name="Samuel K."/>
            <person name="Teske A."/>
            <person name="Mueller J."/>
            <person name="Woyke T."/>
        </authorList>
    </citation>
    <scope>NUCLEOTIDE SEQUENCE [LARGE SCALE GENOMIC DNA]</scope>
    <source>
        <strain evidence="2 3">B18LD</strain>
    </source>
</reference>
<dbReference type="HOGENOM" id="CLU_525485_0_0_6"/>
<accession>I3CHU6</accession>
<evidence type="ECO:0008006" key="4">
    <source>
        <dbReference type="Google" id="ProtNLM"/>
    </source>
</evidence>